<dbReference type="SUPFAM" id="SSF54695">
    <property type="entry name" value="POZ domain"/>
    <property type="match status" value="1"/>
</dbReference>
<dbReference type="GO" id="GO:0048512">
    <property type="term" value="P:circadian behavior"/>
    <property type="evidence" value="ECO:0007669"/>
    <property type="project" value="TreeGrafter"/>
</dbReference>
<dbReference type="PANTHER" id="PTHR46306:SF1">
    <property type="entry name" value="BTB_POZ DOMAIN-CONTAINING PROTEIN 9"/>
    <property type="match status" value="1"/>
</dbReference>
<dbReference type="AlphaFoldDB" id="A0AAD4MY37"/>
<feature type="compositionally biased region" description="Basic and acidic residues" evidence="1">
    <location>
        <begin position="92"/>
        <end position="104"/>
    </location>
</feature>
<name>A0AAD4MY37_9BILA</name>
<evidence type="ECO:0000313" key="4">
    <source>
        <dbReference type="Proteomes" id="UP001201812"/>
    </source>
</evidence>
<evidence type="ECO:0000259" key="2">
    <source>
        <dbReference type="PROSITE" id="PS50097"/>
    </source>
</evidence>
<dbReference type="Gene3D" id="3.30.710.10">
    <property type="entry name" value="Potassium Channel Kv1.1, Chain A"/>
    <property type="match status" value="1"/>
</dbReference>
<reference evidence="3" key="1">
    <citation type="submission" date="2022-01" db="EMBL/GenBank/DDBJ databases">
        <title>Genome Sequence Resource for Two Populations of Ditylenchus destructor, the Migratory Endoparasitic Phytonematode.</title>
        <authorList>
            <person name="Zhang H."/>
            <person name="Lin R."/>
            <person name="Xie B."/>
        </authorList>
    </citation>
    <scope>NUCLEOTIDE SEQUENCE</scope>
    <source>
        <strain evidence="3">BazhouSP</strain>
    </source>
</reference>
<dbReference type="Pfam" id="PF07707">
    <property type="entry name" value="BACK"/>
    <property type="match status" value="1"/>
</dbReference>
<evidence type="ECO:0000313" key="3">
    <source>
        <dbReference type="EMBL" id="KAI1707766.1"/>
    </source>
</evidence>
<dbReference type="InterPro" id="IPR000210">
    <property type="entry name" value="BTB/POZ_dom"/>
</dbReference>
<dbReference type="SMART" id="SM00225">
    <property type="entry name" value="BTB"/>
    <property type="match status" value="1"/>
</dbReference>
<proteinExistence type="predicted"/>
<keyword evidence="4" id="KW-1185">Reference proteome</keyword>
<dbReference type="InterPro" id="IPR011705">
    <property type="entry name" value="BACK"/>
</dbReference>
<dbReference type="GO" id="GO:0005737">
    <property type="term" value="C:cytoplasm"/>
    <property type="evidence" value="ECO:0007669"/>
    <property type="project" value="TreeGrafter"/>
</dbReference>
<dbReference type="PANTHER" id="PTHR46306">
    <property type="entry name" value="BTB/POZ DOMAIN-CONTAINING PROTEIN 9"/>
    <property type="match status" value="1"/>
</dbReference>
<feature type="region of interest" description="Disordered" evidence="1">
    <location>
        <begin position="56"/>
        <end position="143"/>
    </location>
</feature>
<protein>
    <submittedName>
        <fullName evidence="3">BTB/POZ domain-containing protein</fullName>
    </submittedName>
</protein>
<dbReference type="Proteomes" id="UP001201812">
    <property type="component" value="Unassembled WGS sequence"/>
</dbReference>
<dbReference type="GO" id="GO:0050804">
    <property type="term" value="P:modulation of chemical synaptic transmission"/>
    <property type="evidence" value="ECO:0007669"/>
    <property type="project" value="TreeGrafter"/>
</dbReference>
<feature type="domain" description="BTB" evidence="2">
    <location>
        <begin position="225"/>
        <end position="292"/>
    </location>
</feature>
<dbReference type="InterPro" id="IPR052407">
    <property type="entry name" value="BTB_POZ_domain_cont_9"/>
</dbReference>
<dbReference type="Pfam" id="PF00651">
    <property type="entry name" value="BTB"/>
    <property type="match status" value="1"/>
</dbReference>
<dbReference type="CDD" id="cd14733">
    <property type="entry name" value="BACK"/>
    <property type="match status" value="1"/>
</dbReference>
<gene>
    <name evidence="3" type="ORF">DdX_12324</name>
</gene>
<feature type="compositionally biased region" description="Low complexity" evidence="1">
    <location>
        <begin position="105"/>
        <end position="119"/>
    </location>
</feature>
<feature type="region of interest" description="Disordered" evidence="1">
    <location>
        <begin position="162"/>
        <end position="195"/>
    </location>
</feature>
<dbReference type="EMBL" id="JAKKPZ010000039">
    <property type="protein sequence ID" value="KAI1707766.1"/>
    <property type="molecule type" value="Genomic_DNA"/>
</dbReference>
<sequence>MSRGSALNASGRSQPWTDGHWLLSKSQYFPIYSRLSYKTTSMISGAMRNSNRRIAVAHRGLSPPGRKRVRLSSPIRLRYRSPSSESESDVIIDDHSDNSSEKSDSSSSTRSQQNYSPSSPVYRRGRCPSPRARGRSPHFRDGSRSPRYYGYEVGFYDRYHSPSHSPSARNLSPRAPSCSPARWSDSDVAGSSPKRAHGSKLRWYIQAQGELSDQFEHLYESNDLSDVTLIVEGKRFPVHKLVLAARSSYFRGMFYGGLRESVDNEVVLHEVSADNFEIILRYVYTGCVLLDGTNTSQLITLCRLAHMYDLESLQKNLVRKIEGIRVTLKNFNELFSCSVLLSLTYIKQKCKTYALSKLPTLCKSDEFCELSVTHLEELFHPRDWSKSKDKIIANGLIRYIEKNPNTEESVVALMKKVKLRLVKDGNGEWIVCRDIYRISSEKRHRIDDSDN</sequence>
<dbReference type="PROSITE" id="PS50097">
    <property type="entry name" value="BTB"/>
    <property type="match status" value="1"/>
</dbReference>
<dbReference type="GO" id="GO:0008344">
    <property type="term" value="P:adult locomotory behavior"/>
    <property type="evidence" value="ECO:0007669"/>
    <property type="project" value="TreeGrafter"/>
</dbReference>
<organism evidence="3 4">
    <name type="scientific">Ditylenchus destructor</name>
    <dbReference type="NCBI Taxonomy" id="166010"/>
    <lineage>
        <taxon>Eukaryota</taxon>
        <taxon>Metazoa</taxon>
        <taxon>Ecdysozoa</taxon>
        <taxon>Nematoda</taxon>
        <taxon>Chromadorea</taxon>
        <taxon>Rhabditida</taxon>
        <taxon>Tylenchina</taxon>
        <taxon>Tylenchomorpha</taxon>
        <taxon>Sphaerularioidea</taxon>
        <taxon>Anguinidae</taxon>
        <taxon>Anguininae</taxon>
        <taxon>Ditylenchus</taxon>
    </lineage>
</organism>
<comment type="caution">
    <text evidence="3">The sequence shown here is derived from an EMBL/GenBank/DDBJ whole genome shotgun (WGS) entry which is preliminary data.</text>
</comment>
<dbReference type="Gene3D" id="1.25.40.420">
    <property type="match status" value="1"/>
</dbReference>
<accession>A0AAD4MY37</accession>
<evidence type="ECO:0000256" key="1">
    <source>
        <dbReference type="SAM" id="MobiDB-lite"/>
    </source>
</evidence>
<dbReference type="InterPro" id="IPR011333">
    <property type="entry name" value="SKP1/BTB/POZ_sf"/>
</dbReference>